<dbReference type="Gene3D" id="1.10.357.10">
    <property type="entry name" value="Tetracycline Repressor, domain 2"/>
    <property type="match status" value="1"/>
</dbReference>
<dbReference type="PROSITE" id="PS50977">
    <property type="entry name" value="HTH_TETR_2"/>
    <property type="match status" value="1"/>
</dbReference>
<dbReference type="InterPro" id="IPR009057">
    <property type="entry name" value="Homeodomain-like_sf"/>
</dbReference>
<dbReference type="Proteomes" id="UP001225598">
    <property type="component" value="Chromosome"/>
</dbReference>
<feature type="DNA-binding region" description="H-T-H motif" evidence="2">
    <location>
        <begin position="33"/>
        <end position="52"/>
    </location>
</feature>
<sequence>MAAPREAKKADTRARLMRETARLVITQGTERTTVADVAAAVGVSARTFHNYFTSREEALEEFAATRAILLKEELRSAGSHANLIDTVEGLVLDSLTSAPMECVDNIVALSRVCTILETLQGEYTCPLTFPEDESGDFRFAFQAIIAIAWAAVDAYHQLPEPRDPSDGENIVREAFGLARRLSEIEIP</sequence>
<accession>A0ABY8VGZ5</accession>
<dbReference type="RefSeq" id="WP_284825828.1">
    <property type="nucleotide sequence ID" value="NZ_CP126969.1"/>
</dbReference>
<dbReference type="InterPro" id="IPR001647">
    <property type="entry name" value="HTH_TetR"/>
</dbReference>
<evidence type="ECO:0000256" key="1">
    <source>
        <dbReference type="ARBA" id="ARBA00023125"/>
    </source>
</evidence>
<reference evidence="4 5" key="1">
    <citation type="submission" date="2023-05" db="EMBL/GenBank/DDBJ databases">
        <title>Corynebacterium suedekumii sp. nov. and Corynebacterium breve sp. nov. isolated from raw cow's milk.</title>
        <authorList>
            <person name="Baer M.K."/>
            <person name="Mehl L."/>
            <person name="Hellmuth R."/>
            <person name="Marke G."/>
            <person name="Lipski A."/>
        </authorList>
    </citation>
    <scope>NUCLEOTIDE SEQUENCE [LARGE SCALE GENOMIC DNA]</scope>
    <source>
        <strain evidence="4 5">R4</strain>
    </source>
</reference>
<gene>
    <name evidence="4" type="ORF">QP027_02820</name>
</gene>
<keyword evidence="5" id="KW-1185">Reference proteome</keyword>
<keyword evidence="1 2" id="KW-0238">DNA-binding</keyword>
<dbReference type="EMBL" id="CP126969">
    <property type="protein sequence ID" value="WIM68347.1"/>
    <property type="molecule type" value="Genomic_DNA"/>
</dbReference>
<protein>
    <submittedName>
        <fullName evidence="4">TetR family transcriptional regulator</fullName>
    </submittedName>
</protein>
<evidence type="ECO:0000256" key="2">
    <source>
        <dbReference type="PROSITE-ProRule" id="PRU00335"/>
    </source>
</evidence>
<dbReference type="Pfam" id="PF00440">
    <property type="entry name" value="TetR_N"/>
    <property type="match status" value="1"/>
</dbReference>
<name>A0ABY8VGZ5_9CORY</name>
<evidence type="ECO:0000313" key="5">
    <source>
        <dbReference type="Proteomes" id="UP001225598"/>
    </source>
</evidence>
<feature type="domain" description="HTH tetR-type" evidence="3">
    <location>
        <begin position="10"/>
        <end position="70"/>
    </location>
</feature>
<organism evidence="4 5">
    <name type="scientific">Corynebacterium breve</name>
    <dbReference type="NCBI Taxonomy" id="3049799"/>
    <lineage>
        <taxon>Bacteria</taxon>
        <taxon>Bacillati</taxon>
        <taxon>Actinomycetota</taxon>
        <taxon>Actinomycetes</taxon>
        <taxon>Mycobacteriales</taxon>
        <taxon>Corynebacteriaceae</taxon>
        <taxon>Corynebacterium</taxon>
    </lineage>
</organism>
<proteinExistence type="predicted"/>
<evidence type="ECO:0000259" key="3">
    <source>
        <dbReference type="PROSITE" id="PS50977"/>
    </source>
</evidence>
<dbReference type="SUPFAM" id="SSF46689">
    <property type="entry name" value="Homeodomain-like"/>
    <property type="match status" value="1"/>
</dbReference>
<evidence type="ECO:0000313" key="4">
    <source>
        <dbReference type="EMBL" id="WIM68347.1"/>
    </source>
</evidence>